<gene>
    <name evidence="3" type="ORF">ABC969_08730</name>
</gene>
<feature type="domain" description="DUF5681" evidence="2">
    <location>
        <begin position="18"/>
        <end position="97"/>
    </location>
</feature>
<proteinExistence type="predicted"/>
<dbReference type="EMBL" id="JBDIMF010000002">
    <property type="protein sequence ID" value="MEN2786501.1"/>
    <property type="molecule type" value="Genomic_DNA"/>
</dbReference>
<feature type="compositionally biased region" description="Basic and acidic residues" evidence="1">
    <location>
        <begin position="1"/>
        <end position="10"/>
    </location>
</feature>
<dbReference type="InterPro" id="IPR043736">
    <property type="entry name" value="DUF5681"/>
</dbReference>
<evidence type="ECO:0000313" key="3">
    <source>
        <dbReference type="EMBL" id="MEN2786501.1"/>
    </source>
</evidence>
<organism evidence="3 4">
    <name type="scientific">Sphingomonas qilianensis</name>
    <dbReference type="NCBI Taxonomy" id="1736690"/>
    <lineage>
        <taxon>Bacteria</taxon>
        <taxon>Pseudomonadati</taxon>
        <taxon>Pseudomonadota</taxon>
        <taxon>Alphaproteobacteria</taxon>
        <taxon>Sphingomonadales</taxon>
        <taxon>Sphingomonadaceae</taxon>
        <taxon>Sphingomonas</taxon>
    </lineage>
</organism>
<evidence type="ECO:0000256" key="1">
    <source>
        <dbReference type="SAM" id="MobiDB-lite"/>
    </source>
</evidence>
<reference evidence="3 4" key="1">
    <citation type="submission" date="2024-05" db="EMBL/GenBank/DDBJ databases">
        <authorList>
            <person name="Liu Q."/>
            <person name="Xin Y.-H."/>
        </authorList>
    </citation>
    <scope>NUCLEOTIDE SEQUENCE [LARGE SCALE GENOMIC DNA]</scope>
    <source>
        <strain evidence="3 4">CGMCC 1.15349</strain>
    </source>
</reference>
<comment type="caution">
    <text evidence="3">The sequence shown here is derived from an EMBL/GenBank/DDBJ whole genome shotgun (WGS) entry which is preliminary data.</text>
</comment>
<dbReference type="RefSeq" id="WP_345864284.1">
    <property type="nucleotide sequence ID" value="NZ_JBDIMF010000002.1"/>
</dbReference>
<keyword evidence="4" id="KW-1185">Reference proteome</keyword>
<protein>
    <submittedName>
        <fullName evidence="3">DUF5681 domain-containing protein</fullName>
    </submittedName>
</protein>
<evidence type="ECO:0000259" key="2">
    <source>
        <dbReference type="Pfam" id="PF18932"/>
    </source>
</evidence>
<accession>A0ABU9XRQ0</accession>
<feature type="region of interest" description="Disordered" evidence="1">
    <location>
        <begin position="1"/>
        <end position="40"/>
    </location>
</feature>
<evidence type="ECO:0000313" key="4">
    <source>
        <dbReference type="Proteomes" id="UP001404104"/>
    </source>
</evidence>
<sequence>MGSYDDREYAVGKGKPPQKHQFKPGQSGNPRGPRHKKKAREATLEVLAHEALNESVTVVFRGREVRLPKKQAIVIGVINDALAGTPSQRLKAMKALHEIGAFNSTVEDERTTPELQQERIAEVVAGLIEEGKRDEETRHLFAEYE</sequence>
<name>A0ABU9XRQ0_9SPHN</name>
<dbReference type="Proteomes" id="UP001404104">
    <property type="component" value="Unassembled WGS sequence"/>
</dbReference>
<dbReference type="Pfam" id="PF18932">
    <property type="entry name" value="DUF5681"/>
    <property type="match status" value="1"/>
</dbReference>